<feature type="compositionally biased region" description="Basic residues" evidence="1">
    <location>
        <begin position="239"/>
        <end position="249"/>
    </location>
</feature>
<dbReference type="PANTHER" id="PTHR21521:SF0">
    <property type="entry name" value="AMUN, ISOFORM A"/>
    <property type="match status" value="1"/>
</dbReference>
<reference evidence="2 3" key="1">
    <citation type="journal article" date="2016" name="Mol. Biol. Evol.">
        <title>Comparative Genomics of Early-Diverging Mushroom-Forming Fungi Provides Insights into the Origins of Lignocellulose Decay Capabilities.</title>
        <authorList>
            <person name="Nagy L.G."/>
            <person name="Riley R."/>
            <person name="Tritt A."/>
            <person name="Adam C."/>
            <person name="Daum C."/>
            <person name="Floudas D."/>
            <person name="Sun H."/>
            <person name="Yadav J.S."/>
            <person name="Pangilinan J."/>
            <person name="Larsson K.H."/>
            <person name="Matsuura K."/>
            <person name="Barry K."/>
            <person name="Labutti K."/>
            <person name="Kuo R."/>
            <person name="Ohm R.A."/>
            <person name="Bhattacharya S.S."/>
            <person name="Shirouzu T."/>
            <person name="Yoshinaga Y."/>
            <person name="Martin F.M."/>
            <person name="Grigoriev I.V."/>
            <person name="Hibbett D.S."/>
        </authorList>
    </citation>
    <scope>NUCLEOTIDE SEQUENCE [LARGE SCALE GENOMIC DNA]</scope>
    <source>
        <strain evidence="2 3">TUFC12733</strain>
    </source>
</reference>
<feature type="region of interest" description="Disordered" evidence="1">
    <location>
        <begin position="209"/>
        <end position="249"/>
    </location>
</feature>
<name>A0A167IB03_CALVF</name>
<keyword evidence="3" id="KW-1185">Reference proteome</keyword>
<dbReference type="Proteomes" id="UP000076738">
    <property type="component" value="Unassembled WGS sequence"/>
</dbReference>
<accession>A0A167IB03</accession>
<dbReference type="PANTHER" id="PTHR21521">
    <property type="entry name" value="AMUN, ISOFORM A"/>
    <property type="match status" value="1"/>
</dbReference>
<proteinExistence type="predicted"/>
<organism evidence="2 3">
    <name type="scientific">Calocera viscosa (strain TUFC12733)</name>
    <dbReference type="NCBI Taxonomy" id="1330018"/>
    <lineage>
        <taxon>Eukaryota</taxon>
        <taxon>Fungi</taxon>
        <taxon>Dikarya</taxon>
        <taxon>Basidiomycota</taxon>
        <taxon>Agaricomycotina</taxon>
        <taxon>Dacrymycetes</taxon>
        <taxon>Dacrymycetales</taxon>
        <taxon>Dacrymycetaceae</taxon>
        <taxon>Calocera</taxon>
    </lineage>
</organism>
<sequence length="249" mass="27082">MADIISSYTPGQLLSTLAATSISDDLKLLHSRVRISLPTDIRARSPAYLTLAELTEILSYKLAIGVNRPFLKGMLKKNSDASVRAVSTRAFAVAGLDGVDTRWEDLKSALDIIFELTGVGPALGTLVFSLLYPKGVPFFSDETAVELLKPTGGRHGLKYSVKEYKLMWDELGALVEKINARGEEGSGRVGRGDVERAIWTLVRHSAVDVEGESQGAKATKSAKRKAKDEDEPIEAPPKVAKRTRSSRKT</sequence>
<dbReference type="OrthoDB" id="8249012at2759"/>
<evidence type="ECO:0000313" key="2">
    <source>
        <dbReference type="EMBL" id="KZO92466.1"/>
    </source>
</evidence>
<evidence type="ECO:0000256" key="1">
    <source>
        <dbReference type="SAM" id="MobiDB-lite"/>
    </source>
</evidence>
<dbReference type="STRING" id="1330018.A0A167IB03"/>
<evidence type="ECO:0000313" key="3">
    <source>
        <dbReference type="Proteomes" id="UP000076738"/>
    </source>
</evidence>
<dbReference type="AlphaFoldDB" id="A0A167IB03"/>
<dbReference type="EMBL" id="KV417310">
    <property type="protein sequence ID" value="KZO92466.1"/>
    <property type="molecule type" value="Genomic_DNA"/>
</dbReference>
<protein>
    <submittedName>
        <fullName evidence="2">Uncharacterized protein</fullName>
    </submittedName>
</protein>
<gene>
    <name evidence="2" type="ORF">CALVIDRAFT_540926</name>
</gene>